<gene>
    <name evidence="4" type="ORF">LSH36_55g01032</name>
</gene>
<feature type="compositionally biased region" description="Low complexity" evidence="3">
    <location>
        <begin position="629"/>
        <end position="641"/>
    </location>
</feature>
<feature type="coiled-coil region" evidence="2">
    <location>
        <begin position="421"/>
        <end position="448"/>
    </location>
</feature>
<proteinExistence type="predicted"/>
<keyword evidence="1 2" id="KW-0175">Coiled coil</keyword>
<feature type="region of interest" description="Disordered" evidence="3">
    <location>
        <begin position="622"/>
        <end position="653"/>
    </location>
</feature>
<dbReference type="PANTHER" id="PTHR32123:SF13">
    <property type="entry name" value="BICAUDAL D-RELATED PROTEIN HOMOLOG"/>
    <property type="match status" value="1"/>
</dbReference>
<comment type="caution">
    <text evidence="4">The sequence shown here is derived from an EMBL/GenBank/DDBJ whole genome shotgun (WGS) entry which is preliminary data.</text>
</comment>
<organism evidence="4 5">
    <name type="scientific">Paralvinella palmiformis</name>
    <dbReference type="NCBI Taxonomy" id="53620"/>
    <lineage>
        <taxon>Eukaryota</taxon>
        <taxon>Metazoa</taxon>
        <taxon>Spiralia</taxon>
        <taxon>Lophotrochozoa</taxon>
        <taxon>Annelida</taxon>
        <taxon>Polychaeta</taxon>
        <taxon>Sedentaria</taxon>
        <taxon>Canalipalpata</taxon>
        <taxon>Terebellida</taxon>
        <taxon>Terebelliformia</taxon>
        <taxon>Alvinellidae</taxon>
        <taxon>Paralvinella</taxon>
    </lineage>
</organism>
<reference evidence="4" key="1">
    <citation type="journal article" date="2023" name="Mol. Biol. Evol.">
        <title>Third-Generation Sequencing Reveals the Adaptive Role of the Epigenome in Three Deep-Sea Polychaetes.</title>
        <authorList>
            <person name="Perez M."/>
            <person name="Aroh O."/>
            <person name="Sun Y."/>
            <person name="Lan Y."/>
            <person name="Juniper S.K."/>
            <person name="Young C.R."/>
            <person name="Angers B."/>
            <person name="Qian P.Y."/>
        </authorList>
    </citation>
    <scope>NUCLEOTIDE SEQUENCE</scope>
    <source>
        <strain evidence="4">P08H-3</strain>
    </source>
</reference>
<evidence type="ECO:0000256" key="1">
    <source>
        <dbReference type="ARBA" id="ARBA00023054"/>
    </source>
</evidence>
<dbReference type="Proteomes" id="UP001208570">
    <property type="component" value="Unassembled WGS sequence"/>
</dbReference>
<dbReference type="AlphaFoldDB" id="A0AAD9NF96"/>
<feature type="coiled-coil region" evidence="2">
    <location>
        <begin position="59"/>
        <end position="273"/>
    </location>
</feature>
<feature type="coiled-coil region" evidence="2">
    <location>
        <begin position="486"/>
        <end position="520"/>
    </location>
</feature>
<protein>
    <submittedName>
        <fullName evidence="4">Uncharacterized protein</fullName>
    </submittedName>
</protein>
<evidence type="ECO:0000313" key="5">
    <source>
        <dbReference type="Proteomes" id="UP001208570"/>
    </source>
</evidence>
<name>A0AAD9NF96_9ANNE</name>
<dbReference type="InterPro" id="IPR051149">
    <property type="entry name" value="Spindly/BICDR_Dynein_Adapter"/>
</dbReference>
<dbReference type="PANTHER" id="PTHR32123">
    <property type="entry name" value="BICD FAMILY-LIKE CARGO ADAPTER"/>
    <property type="match status" value="1"/>
</dbReference>
<dbReference type="EMBL" id="JAODUP010000055">
    <property type="protein sequence ID" value="KAK2165054.1"/>
    <property type="molecule type" value="Genomic_DNA"/>
</dbReference>
<keyword evidence="5" id="KW-1185">Reference proteome</keyword>
<sequence length="653" mass="75353">MSDYNTHSEHLVNGCNLVQSLEHDEVMLHNGITMEDHVPKEDISADDLYVHLAEKERDLELAAELGKALLEQNEELKKNHEQVVEEYNAKLEELNEERHKLKLRQTALESEYELTIKELQNDISQLREELQVERSQSQAGNKSQAQIVEHLMLQNDRLTQQLKEAAASEEQLQTQVDTLRHQVNTRKTSIHEHVQQLQMLRDEINLLTERKSEIERRLLAVSEERDILASQLDDAQDRILMLERNEVENQYTIRQQNKELNELREHNESLQQHVETSVSSLSEADTSLLAELEMSDHISDQGPNRCGAAEQHSNVHDNGHFGNLAYFGVNDNFDFGSDEDIECDDEIAMATSTYSIESELNEDDKTSVHSMEYDNLTDELKQEILEVYSQLQRLVLQLKGRNNNWQPVETPTKNGLKPGSLLAVLRELRELTEDIVKHEKLEKSQSDEHNLGILEQQVASLKKELCASQGQLDRFKADLLQKDKLLEKRNQEMTNLAKQLTLHQDEENRLLAERDRIQDEAAGITRDEIIEQVRADRDQAIERSCFDPSVICLKYNSSPLQYDNTLSQKLELELAGVRQDLLCMDEQLLNTIHHKLELSQQLDQWQCDMEDLVSVQVTQKLSEEKGHLSSKPSPSTSTPLKNRPKVKFSLPWR</sequence>
<evidence type="ECO:0000256" key="3">
    <source>
        <dbReference type="SAM" id="MobiDB-lite"/>
    </source>
</evidence>
<evidence type="ECO:0000313" key="4">
    <source>
        <dbReference type="EMBL" id="KAK2165054.1"/>
    </source>
</evidence>
<accession>A0AAD9NF96</accession>
<evidence type="ECO:0000256" key="2">
    <source>
        <dbReference type="SAM" id="Coils"/>
    </source>
</evidence>